<dbReference type="InterPro" id="IPR044249">
    <property type="entry name" value="XERICO-like"/>
</dbReference>
<dbReference type="InterPro" id="IPR001841">
    <property type="entry name" value="Znf_RING"/>
</dbReference>
<protein>
    <recommendedName>
        <fullName evidence="2">RING-type domain-containing protein</fullName>
    </recommendedName>
</protein>
<dbReference type="AlphaFoldDB" id="A0A8X8X312"/>
<dbReference type="SMART" id="SM00184">
    <property type="entry name" value="RING"/>
    <property type="match status" value="1"/>
</dbReference>
<keyword evidence="1" id="KW-0862">Zinc</keyword>
<reference evidence="3" key="2">
    <citation type="submission" date="2020-08" db="EMBL/GenBank/DDBJ databases">
        <title>Plant Genome Project.</title>
        <authorList>
            <person name="Zhang R.-G."/>
        </authorList>
    </citation>
    <scope>NUCLEOTIDE SEQUENCE</scope>
    <source>
        <strain evidence="3">Huo1</strain>
        <tissue evidence="3">Leaf</tissue>
    </source>
</reference>
<sequence>MLIAFQELTLSSCLKPLDVFLMDLARFRIKMAVSSYPTPADAGVLCVILANTAISITIFKEIFRSILHVIGIHISSWEDFSVEPSNSGECCRRPSESYVEEFRSRSPSMQYDSVFICPCPKQECSICLTEFEPKAEINQLSCGHVFHKPCLEKWLNYWNKTCPLCRNYMMPQEAEDASSCPIPMHIFKLPVFCVLFVATGQHDVYPWSELWANGHAATELRELGANGNAVAREARIPMIPAPEGARVCRWRTETVASEAFRLLQDRTGEELSEPMMLGAWRSQLLCSDSE</sequence>
<name>A0A8X8X312_SALSN</name>
<dbReference type="Gene3D" id="3.30.40.10">
    <property type="entry name" value="Zinc/RING finger domain, C3HC4 (zinc finger)"/>
    <property type="match status" value="1"/>
</dbReference>
<evidence type="ECO:0000313" key="4">
    <source>
        <dbReference type="Proteomes" id="UP000298416"/>
    </source>
</evidence>
<comment type="caution">
    <text evidence="3">The sequence shown here is derived from an EMBL/GenBank/DDBJ whole genome shotgun (WGS) entry which is preliminary data.</text>
</comment>
<dbReference type="EMBL" id="PNBA02000012">
    <property type="protein sequence ID" value="KAG6404763.1"/>
    <property type="molecule type" value="Genomic_DNA"/>
</dbReference>
<accession>A0A8X8X312</accession>
<dbReference type="PROSITE" id="PS50089">
    <property type="entry name" value="ZF_RING_2"/>
    <property type="match status" value="1"/>
</dbReference>
<dbReference type="GO" id="GO:0008270">
    <property type="term" value="F:zinc ion binding"/>
    <property type="evidence" value="ECO:0007669"/>
    <property type="project" value="UniProtKB-KW"/>
</dbReference>
<keyword evidence="4" id="KW-1185">Reference proteome</keyword>
<evidence type="ECO:0000256" key="1">
    <source>
        <dbReference type="PROSITE-ProRule" id="PRU00175"/>
    </source>
</evidence>
<dbReference type="PANTHER" id="PTHR47258">
    <property type="match status" value="1"/>
</dbReference>
<dbReference type="PANTHER" id="PTHR47258:SF1">
    <property type="entry name" value="E3 UBIQUITIN-PROTEIN LIGASE XERICO-RELATED"/>
    <property type="match status" value="1"/>
</dbReference>
<dbReference type="SUPFAM" id="SSF57850">
    <property type="entry name" value="RING/U-box"/>
    <property type="match status" value="1"/>
</dbReference>
<feature type="domain" description="RING-type" evidence="2">
    <location>
        <begin position="124"/>
        <end position="166"/>
    </location>
</feature>
<dbReference type="InterPro" id="IPR013083">
    <property type="entry name" value="Znf_RING/FYVE/PHD"/>
</dbReference>
<evidence type="ECO:0000259" key="2">
    <source>
        <dbReference type="PROSITE" id="PS50089"/>
    </source>
</evidence>
<keyword evidence="1" id="KW-0479">Metal-binding</keyword>
<gene>
    <name evidence="3" type="ORF">SASPL_132339</name>
</gene>
<dbReference type="Proteomes" id="UP000298416">
    <property type="component" value="Unassembled WGS sequence"/>
</dbReference>
<keyword evidence="1" id="KW-0863">Zinc-finger</keyword>
<organism evidence="3">
    <name type="scientific">Salvia splendens</name>
    <name type="common">Scarlet sage</name>
    <dbReference type="NCBI Taxonomy" id="180675"/>
    <lineage>
        <taxon>Eukaryota</taxon>
        <taxon>Viridiplantae</taxon>
        <taxon>Streptophyta</taxon>
        <taxon>Embryophyta</taxon>
        <taxon>Tracheophyta</taxon>
        <taxon>Spermatophyta</taxon>
        <taxon>Magnoliopsida</taxon>
        <taxon>eudicotyledons</taxon>
        <taxon>Gunneridae</taxon>
        <taxon>Pentapetalae</taxon>
        <taxon>asterids</taxon>
        <taxon>lamiids</taxon>
        <taxon>Lamiales</taxon>
        <taxon>Lamiaceae</taxon>
        <taxon>Nepetoideae</taxon>
        <taxon>Mentheae</taxon>
        <taxon>Salviinae</taxon>
        <taxon>Salvia</taxon>
        <taxon>Salvia subgen. Calosphace</taxon>
        <taxon>core Calosphace</taxon>
    </lineage>
</organism>
<reference evidence="3" key="1">
    <citation type="submission" date="2018-01" db="EMBL/GenBank/DDBJ databases">
        <authorList>
            <person name="Mao J.F."/>
        </authorList>
    </citation>
    <scope>NUCLEOTIDE SEQUENCE</scope>
    <source>
        <strain evidence="3">Huo1</strain>
        <tissue evidence="3">Leaf</tissue>
    </source>
</reference>
<dbReference type="Pfam" id="PF13639">
    <property type="entry name" value="zf-RING_2"/>
    <property type="match status" value="1"/>
</dbReference>
<proteinExistence type="predicted"/>
<evidence type="ECO:0000313" key="3">
    <source>
        <dbReference type="EMBL" id="KAG6404763.1"/>
    </source>
</evidence>